<accession>A0ABP9GDA9</accession>
<keyword evidence="4" id="KW-0472">Membrane</keyword>
<keyword evidence="4" id="KW-1133">Transmembrane helix</keyword>
<dbReference type="PANTHER" id="PTHR33154">
    <property type="entry name" value="TRANSCRIPTIONAL REGULATOR, ARSR FAMILY"/>
    <property type="match status" value="1"/>
</dbReference>
<dbReference type="PRINTS" id="PR00778">
    <property type="entry name" value="HTHARSR"/>
</dbReference>
<comment type="caution">
    <text evidence="6">The sequence shown here is derived from an EMBL/GenBank/DDBJ whole genome shotgun (WGS) entry which is preliminary data.</text>
</comment>
<protein>
    <submittedName>
        <fullName evidence="6">Metalloregulator ArsR/SmtB family transcription factor</fullName>
    </submittedName>
</protein>
<evidence type="ECO:0000256" key="3">
    <source>
        <dbReference type="ARBA" id="ARBA00023163"/>
    </source>
</evidence>
<evidence type="ECO:0000256" key="4">
    <source>
        <dbReference type="SAM" id="Phobius"/>
    </source>
</evidence>
<evidence type="ECO:0000259" key="5">
    <source>
        <dbReference type="PROSITE" id="PS50987"/>
    </source>
</evidence>
<keyword evidence="7" id="KW-1185">Reference proteome</keyword>
<dbReference type="InterPro" id="IPR036390">
    <property type="entry name" value="WH_DNA-bd_sf"/>
</dbReference>
<dbReference type="CDD" id="cd00090">
    <property type="entry name" value="HTH_ARSR"/>
    <property type="match status" value="1"/>
</dbReference>
<dbReference type="PANTHER" id="PTHR33154:SF15">
    <property type="entry name" value="REGULATORY PROTEIN ARSR"/>
    <property type="match status" value="1"/>
</dbReference>
<keyword evidence="2" id="KW-0238">DNA-binding</keyword>
<dbReference type="InterPro" id="IPR001845">
    <property type="entry name" value="HTH_ArsR_DNA-bd_dom"/>
</dbReference>
<keyword evidence="4" id="KW-0812">Transmembrane</keyword>
<gene>
    <name evidence="6" type="ORF">GCM10023314_08780</name>
</gene>
<sequence length="135" mass="15367">MFLVFFNLYNCNIAILLFIYIFVNKIKVMGASKLNIYSESINKMAIIAKVFAHPARISILQFISKQKSCICNDIVDEIGLSQPTISQHLKVINDAGLLKGNFEGKSICYCLNLERFQEFQSLFNSFFNKTTSNCC</sequence>
<keyword evidence="3" id="KW-0804">Transcription</keyword>
<feature type="transmembrane region" description="Helical" evidence="4">
    <location>
        <begin position="6"/>
        <end position="23"/>
    </location>
</feature>
<dbReference type="InterPro" id="IPR011991">
    <property type="entry name" value="ArsR-like_HTH"/>
</dbReference>
<dbReference type="NCBIfam" id="NF033788">
    <property type="entry name" value="HTH_metalloreg"/>
    <property type="match status" value="1"/>
</dbReference>
<dbReference type="Gene3D" id="1.10.10.10">
    <property type="entry name" value="Winged helix-like DNA-binding domain superfamily/Winged helix DNA-binding domain"/>
    <property type="match status" value="1"/>
</dbReference>
<dbReference type="PROSITE" id="PS50987">
    <property type="entry name" value="HTH_ARSR_2"/>
    <property type="match status" value="1"/>
</dbReference>
<keyword evidence="1" id="KW-0805">Transcription regulation</keyword>
<dbReference type="Pfam" id="PF01022">
    <property type="entry name" value="HTH_5"/>
    <property type="match status" value="1"/>
</dbReference>
<dbReference type="EMBL" id="BAABJJ010000011">
    <property type="protein sequence ID" value="GAA4938409.1"/>
    <property type="molecule type" value="Genomic_DNA"/>
</dbReference>
<reference evidence="7" key="1">
    <citation type="journal article" date="2019" name="Int. J. Syst. Evol. Microbiol.">
        <title>The Global Catalogue of Microorganisms (GCM) 10K type strain sequencing project: providing services to taxonomists for standard genome sequencing and annotation.</title>
        <authorList>
            <consortium name="The Broad Institute Genomics Platform"/>
            <consortium name="The Broad Institute Genome Sequencing Center for Infectious Disease"/>
            <person name="Wu L."/>
            <person name="Ma J."/>
        </authorList>
    </citation>
    <scope>NUCLEOTIDE SEQUENCE [LARGE SCALE GENOMIC DNA]</scope>
    <source>
        <strain evidence="7">JCM 18285</strain>
    </source>
</reference>
<organism evidence="6 7">
    <name type="scientific">Algibacter agarivorans</name>
    <dbReference type="NCBI Taxonomy" id="1109741"/>
    <lineage>
        <taxon>Bacteria</taxon>
        <taxon>Pseudomonadati</taxon>
        <taxon>Bacteroidota</taxon>
        <taxon>Flavobacteriia</taxon>
        <taxon>Flavobacteriales</taxon>
        <taxon>Flavobacteriaceae</taxon>
        <taxon>Algibacter</taxon>
    </lineage>
</organism>
<dbReference type="SUPFAM" id="SSF46785">
    <property type="entry name" value="Winged helix' DNA-binding domain"/>
    <property type="match status" value="1"/>
</dbReference>
<feature type="domain" description="HTH arsR-type" evidence="5">
    <location>
        <begin position="36"/>
        <end position="131"/>
    </location>
</feature>
<proteinExistence type="predicted"/>
<dbReference type="InterPro" id="IPR036388">
    <property type="entry name" value="WH-like_DNA-bd_sf"/>
</dbReference>
<evidence type="ECO:0000313" key="6">
    <source>
        <dbReference type="EMBL" id="GAA4938409.1"/>
    </source>
</evidence>
<dbReference type="InterPro" id="IPR051081">
    <property type="entry name" value="HTH_MetalResp_TranReg"/>
</dbReference>
<dbReference type="SMART" id="SM00418">
    <property type="entry name" value="HTH_ARSR"/>
    <property type="match status" value="1"/>
</dbReference>
<evidence type="ECO:0000313" key="7">
    <source>
        <dbReference type="Proteomes" id="UP001501302"/>
    </source>
</evidence>
<name>A0ABP9GDA9_9FLAO</name>
<evidence type="ECO:0000256" key="2">
    <source>
        <dbReference type="ARBA" id="ARBA00023125"/>
    </source>
</evidence>
<dbReference type="Proteomes" id="UP001501302">
    <property type="component" value="Unassembled WGS sequence"/>
</dbReference>
<evidence type="ECO:0000256" key="1">
    <source>
        <dbReference type="ARBA" id="ARBA00023015"/>
    </source>
</evidence>